<dbReference type="Gene3D" id="3.40.50.720">
    <property type="entry name" value="NAD(P)-binding Rossmann-like Domain"/>
    <property type="match status" value="1"/>
</dbReference>
<evidence type="ECO:0000313" key="5">
    <source>
        <dbReference type="Proteomes" id="UP000486534"/>
    </source>
</evidence>
<name>A0A7X1PNV0_9PSED</name>
<dbReference type="RefSeq" id="WP_152897767.1">
    <property type="nucleotide sequence ID" value="NZ_WHUV01000002.1"/>
</dbReference>
<dbReference type="PANTHER" id="PTHR42760:SF133">
    <property type="entry name" value="3-OXOACYL-[ACYL-CARRIER-PROTEIN] REDUCTASE"/>
    <property type="match status" value="1"/>
</dbReference>
<dbReference type="PRINTS" id="PR00080">
    <property type="entry name" value="SDRFAMILY"/>
</dbReference>
<comment type="similarity">
    <text evidence="1 3">Belongs to the short-chain dehydrogenases/reductases (SDR) family.</text>
</comment>
<dbReference type="EMBL" id="WHUV01000002">
    <property type="protein sequence ID" value="MQA54213.1"/>
    <property type="molecule type" value="Genomic_DNA"/>
</dbReference>
<evidence type="ECO:0000256" key="2">
    <source>
        <dbReference type="ARBA" id="ARBA00023002"/>
    </source>
</evidence>
<dbReference type="SUPFAM" id="SSF51735">
    <property type="entry name" value="NAD(P)-binding Rossmann-fold domains"/>
    <property type="match status" value="1"/>
</dbReference>
<dbReference type="InterPro" id="IPR002347">
    <property type="entry name" value="SDR_fam"/>
</dbReference>
<sequence>MLILVTGTRTGLGRMLVKHLIGKGHTVIGCSRREGAKMPPGYTHFNVDLTESRSVSAMFHVIRKRYGFIDALINNAGASVMEPFLLSDLDNTKKLYDLNVFSVMQCCREAVKLLKNSSGSGAILNISSVATLFSLEGQLAYATSKAAIEQFTRSLSREIAPLNIRVNTLGLPPLRTALTRTLDKDKIEALIARQAIKRPCEFQDVVGPVEFLISEASGFVSGETLYLGGVR</sequence>
<dbReference type="GO" id="GO:0016616">
    <property type="term" value="F:oxidoreductase activity, acting on the CH-OH group of donors, NAD or NADP as acceptor"/>
    <property type="evidence" value="ECO:0007669"/>
    <property type="project" value="TreeGrafter"/>
</dbReference>
<dbReference type="Pfam" id="PF00106">
    <property type="entry name" value="adh_short"/>
    <property type="match status" value="1"/>
</dbReference>
<dbReference type="InterPro" id="IPR036291">
    <property type="entry name" value="NAD(P)-bd_dom_sf"/>
</dbReference>
<keyword evidence="2" id="KW-0560">Oxidoreductase</keyword>
<dbReference type="PANTHER" id="PTHR42760">
    <property type="entry name" value="SHORT-CHAIN DEHYDROGENASES/REDUCTASES FAMILY MEMBER"/>
    <property type="match status" value="1"/>
</dbReference>
<evidence type="ECO:0000256" key="1">
    <source>
        <dbReference type="ARBA" id="ARBA00006484"/>
    </source>
</evidence>
<accession>A0A7X1PNV0</accession>
<dbReference type="AlphaFoldDB" id="A0A7X1PNV0"/>
<dbReference type="PRINTS" id="PR00081">
    <property type="entry name" value="GDHRDH"/>
</dbReference>
<organism evidence="4 5">
    <name type="scientific">Pseudomonas piscis</name>
    <dbReference type="NCBI Taxonomy" id="2614538"/>
    <lineage>
        <taxon>Bacteria</taxon>
        <taxon>Pseudomonadati</taxon>
        <taxon>Pseudomonadota</taxon>
        <taxon>Gammaproteobacteria</taxon>
        <taxon>Pseudomonadales</taxon>
        <taxon>Pseudomonadaceae</taxon>
        <taxon>Pseudomonas</taxon>
    </lineage>
</organism>
<comment type="caution">
    <text evidence="4">The sequence shown here is derived from an EMBL/GenBank/DDBJ whole genome shotgun (WGS) entry which is preliminary data.</text>
</comment>
<dbReference type="Proteomes" id="UP000486534">
    <property type="component" value="Unassembled WGS sequence"/>
</dbReference>
<dbReference type="PROSITE" id="PS00061">
    <property type="entry name" value="ADH_SHORT"/>
    <property type="match status" value="1"/>
</dbReference>
<gene>
    <name evidence="4" type="ORF">GDH07_12915</name>
</gene>
<dbReference type="InterPro" id="IPR020904">
    <property type="entry name" value="Sc_DH/Rdtase_CS"/>
</dbReference>
<proteinExistence type="inferred from homology"/>
<protein>
    <submittedName>
        <fullName evidence="4">SDR family NAD(P)-dependent oxidoreductase</fullName>
    </submittedName>
</protein>
<reference evidence="4 5" key="1">
    <citation type="submission" date="2019-10" db="EMBL/GenBank/DDBJ databases">
        <title>Pseudomonas dajingensis sp. nov., isolated from the profound head ulcers of farmed Murray cod (Maccullochella peelii peelii).</title>
        <authorList>
            <person name="Liu Y."/>
        </authorList>
    </citation>
    <scope>NUCLEOTIDE SEQUENCE [LARGE SCALE GENOMIC DNA]</scope>
    <source>
        <strain evidence="4 5">MC042</strain>
    </source>
</reference>
<evidence type="ECO:0000256" key="3">
    <source>
        <dbReference type="RuleBase" id="RU000363"/>
    </source>
</evidence>
<evidence type="ECO:0000313" key="4">
    <source>
        <dbReference type="EMBL" id="MQA54213.1"/>
    </source>
</evidence>
<dbReference type="CDD" id="cd05233">
    <property type="entry name" value="SDR_c"/>
    <property type="match status" value="1"/>
</dbReference>